<dbReference type="AlphaFoldDB" id="A0A7R9P532"/>
<sequence length="381" mass="42330">MVAQIIPAHRRDISLYSGRPVHSGMCRQQSSQLASAFVCARASYGSKRGKEKTYDMSKMCEVHSYLNDYSKSTAATMGDRAIKFLVKLGRLNEEEVNPHWNGGRVENHFGKKKNSPERDSNLDFPIIGSLAQHETSSLANYTTEPGTLVFFAEAMKLITLFRVTGFTSESPSSQSCNIPDAGTGNDLGQVRSLFVVGRASMTSKALTRVSFQSKLFNPRERMLTVSVGRLTDLRKIRSSALIVGNVIVAPFSCPDLTRWRRTRCRLWCFSIRENWRTSSKLLYFSSGLPVLLSISAPSPFGTAFSTSVAGTSGPSAVSCELPVSTKEVMGLLQFSIRPKSLGQKLIECLFYLECVGEKSQVLSYFYFFLTPRRESIVIVKK</sequence>
<accession>A0A7R9P532</accession>
<name>A0A7R9P532_TIMCA</name>
<gene>
    <name evidence="1" type="ORF">TCMB3V08_LOCUS3218</name>
</gene>
<reference evidence="1" key="1">
    <citation type="submission" date="2020-11" db="EMBL/GenBank/DDBJ databases">
        <authorList>
            <person name="Tran Van P."/>
        </authorList>
    </citation>
    <scope>NUCLEOTIDE SEQUENCE</scope>
</reference>
<organism evidence="1">
    <name type="scientific">Timema californicum</name>
    <name type="common">California timema</name>
    <name type="synonym">Walking stick</name>
    <dbReference type="NCBI Taxonomy" id="61474"/>
    <lineage>
        <taxon>Eukaryota</taxon>
        <taxon>Metazoa</taxon>
        <taxon>Ecdysozoa</taxon>
        <taxon>Arthropoda</taxon>
        <taxon>Hexapoda</taxon>
        <taxon>Insecta</taxon>
        <taxon>Pterygota</taxon>
        <taxon>Neoptera</taxon>
        <taxon>Polyneoptera</taxon>
        <taxon>Phasmatodea</taxon>
        <taxon>Timematodea</taxon>
        <taxon>Timematoidea</taxon>
        <taxon>Timematidae</taxon>
        <taxon>Timema</taxon>
    </lineage>
</organism>
<protein>
    <submittedName>
        <fullName evidence="1">(California timema) hypothetical protein</fullName>
    </submittedName>
</protein>
<evidence type="ECO:0000313" key="1">
    <source>
        <dbReference type="EMBL" id="CAD7570515.1"/>
    </source>
</evidence>
<dbReference type="EMBL" id="OE180091">
    <property type="protein sequence ID" value="CAD7570515.1"/>
    <property type="molecule type" value="Genomic_DNA"/>
</dbReference>
<proteinExistence type="predicted"/>